<evidence type="ECO:0000256" key="9">
    <source>
        <dbReference type="HAMAP-Rule" id="MF_01886"/>
    </source>
</evidence>
<dbReference type="Gene3D" id="3.40.630.30">
    <property type="match status" value="1"/>
</dbReference>
<keyword evidence="2 9" id="KW-0820">tRNA-binding</keyword>
<protein>
    <recommendedName>
        <fullName evidence="9">tRNA(Met) cytidine acetyltransferase TmcA</fullName>
        <ecNumber evidence="9">2.3.1.193</ecNumber>
    </recommendedName>
</protein>
<dbReference type="Gene3D" id="1.20.120.890">
    <property type="entry name" value="tRNA(Met) cytidine acetyltransferase, tail domain"/>
    <property type="match status" value="1"/>
</dbReference>
<dbReference type="InterPro" id="IPR038321">
    <property type="entry name" value="TmcA_C_sf"/>
</dbReference>
<keyword evidence="4 9" id="KW-0819">tRNA processing</keyword>
<evidence type="ECO:0000256" key="1">
    <source>
        <dbReference type="ARBA" id="ARBA00022490"/>
    </source>
</evidence>
<dbReference type="EC" id="2.3.1.193" evidence="9"/>
<feature type="binding site" evidence="9">
    <location>
        <position position="184"/>
    </location>
    <ligand>
        <name>ATP</name>
        <dbReference type="ChEBI" id="CHEBI:30616"/>
    </ligand>
</feature>
<dbReference type="PANTHER" id="PTHR10925">
    <property type="entry name" value="N-ACETYLTRANSFERASE 10"/>
    <property type="match status" value="1"/>
</dbReference>
<dbReference type="InterPro" id="IPR013562">
    <property type="entry name" value="TmcA/NAT10_N"/>
</dbReference>
<gene>
    <name evidence="9" type="primary">tmcA</name>
    <name evidence="11" type="ORF">JAO78_011190</name>
</gene>
<dbReference type="SUPFAM" id="SSF52540">
    <property type="entry name" value="P-loop containing nucleoside triphosphate hydrolases"/>
    <property type="match status" value="1"/>
</dbReference>
<feature type="domain" description="N-acetyltransferase" evidence="10">
    <location>
        <begin position="377"/>
        <end position="564"/>
    </location>
</feature>
<dbReference type="InterPro" id="IPR032672">
    <property type="entry name" value="TmcA/NAT10/Kre33"/>
</dbReference>
<keyword evidence="12" id="KW-1185">Reference proteome</keyword>
<evidence type="ECO:0000256" key="3">
    <source>
        <dbReference type="ARBA" id="ARBA00022679"/>
    </source>
</evidence>
<organism evidence="11 12">
    <name type="scientific">Alishewanella maricola</name>
    <dbReference type="NCBI Taxonomy" id="2795740"/>
    <lineage>
        <taxon>Bacteria</taxon>
        <taxon>Pseudomonadati</taxon>
        <taxon>Pseudomonadota</taxon>
        <taxon>Gammaproteobacteria</taxon>
        <taxon>Alteromonadales</taxon>
        <taxon>Alteromonadaceae</taxon>
        <taxon>Alishewanella</taxon>
    </lineage>
</organism>
<keyword evidence="6 9" id="KW-0067">ATP-binding</keyword>
<dbReference type="CDD" id="cd04301">
    <property type="entry name" value="NAT_SF"/>
    <property type="match status" value="1"/>
</dbReference>
<comment type="subcellular location">
    <subcellularLocation>
        <location evidence="9">Cytoplasm</location>
    </subcellularLocation>
</comment>
<comment type="catalytic activity">
    <reaction evidence="9">
        <text>cytidine(34) in elongator tRNA(Met) + acetyl-CoA + ATP + H2O = N(4)-acetylcytidine(34) in elongator tRNA(Met) + ADP + phosphate + CoA + H(+)</text>
        <dbReference type="Rhea" id="RHEA:43788"/>
        <dbReference type="Rhea" id="RHEA-COMP:10693"/>
        <dbReference type="Rhea" id="RHEA-COMP:10694"/>
        <dbReference type="ChEBI" id="CHEBI:15377"/>
        <dbReference type="ChEBI" id="CHEBI:15378"/>
        <dbReference type="ChEBI" id="CHEBI:30616"/>
        <dbReference type="ChEBI" id="CHEBI:43474"/>
        <dbReference type="ChEBI" id="CHEBI:57287"/>
        <dbReference type="ChEBI" id="CHEBI:57288"/>
        <dbReference type="ChEBI" id="CHEBI:74900"/>
        <dbReference type="ChEBI" id="CHEBI:82748"/>
        <dbReference type="ChEBI" id="CHEBI:456216"/>
        <dbReference type="EC" id="2.3.1.193"/>
    </reaction>
</comment>
<dbReference type="InterPro" id="IPR000182">
    <property type="entry name" value="GNAT_dom"/>
</dbReference>
<keyword evidence="3 9" id="KW-0808">Transferase</keyword>
<dbReference type="Pfam" id="PF13718">
    <property type="entry name" value="GNAT_acetyltr_2"/>
    <property type="match status" value="2"/>
</dbReference>
<dbReference type="InterPro" id="IPR016181">
    <property type="entry name" value="Acyl_CoA_acyltransferase"/>
</dbReference>
<dbReference type="Proteomes" id="UP000633814">
    <property type="component" value="Unassembled WGS sequence"/>
</dbReference>
<evidence type="ECO:0000313" key="12">
    <source>
        <dbReference type="Proteomes" id="UP000633814"/>
    </source>
</evidence>
<dbReference type="PANTHER" id="PTHR10925:SF5">
    <property type="entry name" value="RNA CYTIDINE ACETYLTRANSFERASE"/>
    <property type="match status" value="1"/>
</dbReference>
<evidence type="ECO:0000256" key="7">
    <source>
        <dbReference type="ARBA" id="ARBA00022884"/>
    </source>
</evidence>
<dbReference type="Gene3D" id="3.40.50.11040">
    <property type="match status" value="1"/>
</dbReference>
<keyword evidence="1 9" id="KW-0963">Cytoplasm</keyword>
<dbReference type="SUPFAM" id="SSF55729">
    <property type="entry name" value="Acyl-CoA N-acyltransferases (Nat)"/>
    <property type="match status" value="1"/>
</dbReference>
<feature type="binding site" evidence="9">
    <location>
        <begin position="489"/>
        <end position="491"/>
    </location>
    <ligand>
        <name>acetyl-CoA</name>
        <dbReference type="ChEBI" id="CHEBI:57288"/>
    </ligand>
</feature>
<evidence type="ECO:0000256" key="5">
    <source>
        <dbReference type="ARBA" id="ARBA00022741"/>
    </source>
</evidence>
<evidence type="ECO:0000259" key="10">
    <source>
        <dbReference type="PROSITE" id="PS51186"/>
    </source>
</evidence>
<dbReference type="InterPro" id="IPR007807">
    <property type="entry name" value="TcmA/NAT10_helicase"/>
</dbReference>
<comment type="caution">
    <text evidence="9">Lacks conserved residue(s) required for the propagation of feature annotation.</text>
</comment>
<proteinExistence type="inferred from homology"/>
<accession>A0ABS8C4W3</accession>
<keyword evidence="7 9" id="KW-0694">RNA-binding</keyword>
<comment type="function">
    <text evidence="9">Catalyzes the formation of N(4)-acetylcytidine (ac(4)C) at the wobble position of tRNA(Met), by using acetyl-CoA as an acetyl donor and ATP (or GTP).</text>
</comment>
<evidence type="ECO:0000313" key="11">
    <source>
        <dbReference type="EMBL" id="MCB5227379.1"/>
    </source>
</evidence>
<keyword evidence="8 9" id="KW-0012">Acyltransferase</keyword>
<evidence type="ECO:0000256" key="2">
    <source>
        <dbReference type="ARBA" id="ARBA00022555"/>
    </source>
</evidence>
<evidence type="ECO:0000256" key="6">
    <source>
        <dbReference type="ARBA" id="ARBA00022840"/>
    </source>
</evidence>
<sequence>MLAALQQALVKAANCRIRLPVILQGDEKSLLTQAQHLLMALQPAHSWWLGEHTPAQCQNIGQYKAHQLLGIECDCLIINAFSGFDADKIAASAGALTAGGLWLLLAPESLQWQQLANSAHHRLRSYPTPTDYPGYFIAFWLGQLQQANVLRGNATTLFNDLTWPEAEANSTTLDVTMPYKTSEQATAVSAILNVVSGHRRRPLLLLADRGCGKSAALGIAAAHLALSGKKHILITAPAKAQAAVALAHFAQLTEHEASTSLALRFVAVDELLASQPEAELLLIDEAAAIPTPLLQQLLDHYSRIVFASTEHGYEGTGRGFQLRFQPYLTKRCPNWRLLRLTQPIRYQAQDPLEQLIRLGFLLKQTDETAVTLTAESLELKHYHASDWLTEPKKLQQVFGLLSFAHYQTQVKDLAALLDNPALSVYTLEQDKQLLACALISQEGEIDDALSQAIYQGQRRIQGHLLAQNLAFHLASPALATVKLARIMRIAVQPHLQRQQLGSQLLTRLEKPLQQQGYHYVGSSFAASADLVRFWQKAGFAAIRLGMQLDKASAEPSLVMLKALSAENVSKVQQLKLKFASRLYQELPDYPSNIASDLLLQLIQPTQHAMTPLTLTNLQLFSADQRPFELVITELLQWFNQYAVILSKLQQQVFIAKLWQKQSWAVVCQRFSLTGKACAIKLMQQAIIQHIDSA</sequence>
<dbReference type="InterPro" id="IPR024914">
    <property type="entry name" value="tRNA_acetyltr_TmcA"/>
</dbReference>
<dbReference type="PROSITE" id="PS51186">
    <property type="entry name" value="GNAT"/>
    <property type="match status" value="1"/>
</dbReference>
<keyword evidence="5 9" id="KW-0547">Nucleotide-binding</keyword>
<dbReference type="RefSeq" id="WP_226751440.1">
    <property type="nucleotide sequence ID" value="NZ_JAEINI020000006.1"/>
</dbReference>
<name>A0ABS8C4W3_9ALTE</name>
<dbReference type="InterPro" id="IPR027417">
    <property type="entry name" value="P-loop_NTPase"/>
</dbReference>
<dbReference type="EMBL" id="JAEINI020000006">
    <property type="protein sequence ID" value="MCB5227379.1"/>
    <property type="molecule type" value="Genomic_DNA"/>
</dbReference>
<dbReference type="GO" id="GO:0016746">
    <property type="term" value="F:acyltransferase activity"/>
    <property type="evidence" value="ECO:0007669"/>
    <property type="project" value="UniProtKB-KW"/>
</dbReference>
<dbReference type="HAMAP" id="MF_01886">
    <property type="entry name" value="tRNA_acetyltr_TmcA"/>
    <property type="match status" value="1"/>
</dbReference>
<evidence type="ECO:0000256" key="4">
    <source>
        <dbReference type="ARBA" id="ARBA00022694"/>
    </source>
</evidence>
<feature type="binding site" evidence="9">
    <location>
        <position position="345"/>
    </location>
    <ligand>
        <name>ATP</name>
        <dbReference type="ChEBI" id="CHEBI:30616"/>
    </ligand>
</feature>
<comment type="caution">
    <text evidence="11">The sequence shown here is derived from an EMBL/GenBank/DDBJ whole genome shotgun (WGS) entry which is preliminary data.</text>
</comment>
<comment type="similarity">
    <text evidence="9">Belongs to the TmcA family.</text>
</comment>
<dbReference type="Gene3D" id="3.40.50.300">
    <property type="entry name" value="P-loop containing nucleotide triphosphate hydrolases"/>
    <property type="match status" value="1"/>
</dbReference>
<dbReference type="Pfam" id="PF05127">
    <property type="entry name" value="NAT10_TcmA_helicase"/>
    <property type="match status" value="1"/>
</dbReference>
<reference evidence="11 12" key="1">
    <citation type="submission" date="2021-10" db="EMBL/GenBank/DDBJ databases">
        <title>Alishewanella koreense sp. nov. isolated from seawater of southwestern coast in South Korea and the proposal for the reclassification of Rheinheimera perlucida and Rheinheimera tuosuensis as Arsukibacterium perlucida and Arsukibacterium tuosuensis.</title>
        <authorList>
            <person name="Kim K.H."/>
            <person name="Ruan W."/>
            <person name="Kim K.R."/>
            <person name="Baek J.H."/>
            <person name="Jeon C.O."/>
        </authorList>
    </citation>
    <scope>NUCLEOTIDE SEQUENCE [LARGE SCALE GENOMIC DNA]</scope>
    <source>
        <strain evidence="11 12">16-MA</strain>
    </source>
</reference>
<dbReference type="Pfam" id="PF08351">
    <property type="entry name" value="TmcA_N"/>
    <property type="match status" value="1"/>
</dbReference>
<evidence type="ECO:0000256" key="8">
    <source>
        <dbReference type="ARBA" id="ARBA00023315"/>
    </source>
</evidence>